<dbReference type="SMART" id="SM00365">
    <property type="entry name" value="LRR_SD22"/>
    <property type="match status" value="2"/>
</dbReference>
<evidence type="ECO:0000256" key="2">
    <source>
        <dbReference type="ARBA" id="ARBA00022737"/>
    </source>
</evidence>
<dbReference type="AlphaFoldDB" id="A0A315WCY7"/>
<organism evidence="5 6">
    <name type="scientific">Gambusia affinis</name>
    <name type="common">Western mosquitofish</name>
    <name type="synonym">Heterandria affinis</name>
    <dbReference type="NCBI Taxonomy" id="33528"/>
    <lineage>
        <taxon>Eukaryota</taxon>
        <taxon>Metazoa</taxon>
        <taxon>Chordata</taxon>
        <taxon>Craniata</taxon>
        <taxon>Vertebrata</taxon>
        <taxon>Euteleostomi</taxon>
        <taxon>Actinopterygii</taxon>
        <taxon>Neopterygii</taxon>
        <taxon>Teleostei</taxon>
        <taxon>Neoteleostei</taxon>
        <taxon>Acanthomorphata</taxon>
        <taxon>Ovalentaria</taxon>
        <taxon>Atherinomorphae</taxon>
        <taxon>Cyprinodontiformes</taxon>
        <taxon>Poeciliidae</taxon>
        <taxon>Poeciliinae</taxon>
        <taxon>Gambusia</taxon>
    </lineage>
</organism>
<proteinExistence type="predicted"/>
<sequence>MAAVCLTTLTEQWIRDRLQLKHPVLGDVRTLSLPGTHEEKIGHLGKALKNFSRLKSLDLSYNAIVSLEGVKHLKKLERLILYYNCIPSLEEVQVLYELPVLRELDLRLNPLTKNCPGYRPHLVHAMPSLRKLDNCPVTDAERKAAVLEFSTQHPSLRHSSLFLDGHQGLGNNIVLNFVEAATRGQGEGDSLYKEVEEPEIEEPDDFVVQRSSTPKKELAKSILRYSSTKNSLAESKDSQMNTLPHNVSTTSPKGAERPKVSFGPVFEKHKTVLGKQKRNDSSSLTRHKARGHFTANPAQSDHRASPFGDICPPSPLRSGLSLADHSNPVLYPARLTYSSSNKTEGRSDPQPQAEKKKKGGYRKPLEMLLNLVDKHWRGERSLHHNNSFLCEPAKKNI</sequence>
<dbReference type="InterPro" id="IPR055320">
    <property type="entry name" value="CEP72-like"/>
</dbReference>
<feature type="region of interest" description="Disordered" evidence="4">
    <location>
        <begin position="273"/>
        <end position="311"/>
    </location>
</feature>
<dbReference type="SUPFAM" id="SSF52058">
    <property type="entry name" value="L domain-like"/>
    <property type="match status" value="1"/>
</dbReference>
<keyword evidence="6" id="KW-1185">Reference proteome</keyword>
<feature type="compositionally biased region" description="Polar residues" evidence="4">
    <location>
        <begin position="229"/>
        <end position="252"/>
    </location>
</feature>
<keyword evidence="3" id="KW-0175">Coiled coil</keyword>
<dbReference type="PROSITE" id="PS51450">
    <property type="entry name" value="LRR"/>
    <property type="match status" value="2"/>
</dbReference>
<evidence type="ECO:0000313" key="5">
    <source>
        <dbReference type="EMBL" id="PWA33721.1"/>
    </source>
</evidence>
<dbReference type="Pfam" id="PF14580">
    <property type="entry name" value="LRR_9"/>
    <property type="match status" value="1"/>
</dbReference>
<comment type="caution">
    <text evidence="5">The sequence shown here is derived from an EMBL/GenBank/DDBJ whole genome shotgun (WGS) entry which is preliminary data.</text>
</comment>
<keyword evidence="1" id="KW-0433">Leucine-rich repeat</keyword>
<evidence type="ECO:0000256" key="4">
    <source>
        <dbReference type="SAM" id="MobiDB-lite"/>
    </source>
</evidence>
<gene>
    <name evidence="5" type="ORF">CCH79_00007650</name>
</gene>
<dbReference type="InterPro" id="IPR001611">
    <property type="entry name" value="Leu-rich_rpt"/>
</dbReference>
<keyword evidence="2" id="KW-0677">Repeat</keyword>
<dbReference type="Proteomes" id="UP000250572">
    <property type="component" value="Unassembled WGS sequence"/>
</dbReference>
<evidence type="ECO:0000256" key="3">
    <source>
        <dbReference type="ARBA" id="ARBA00023054"/>
    </source>
</evidence>
<evidence type="ECO:0000256" key="1">
    <source>
        <dbReference type="ARBA" id="ARBA00022614"/>
    </source>
</evidence>
<dbReference type="Gene3D" id="3.80.10.10">
    <property type="entry name" value="Ribonuclease Inhibitor"/>
    <property type="match status" value="1"/>
</dbReference>
<name>A0A315WCY7_GAMAF</name>
<protein>
    <recommendedName>
        <fullName evidence="7">U2A'/phosphoprotein 32 family A C-terminal domain-containing protein</fullName>
    </recommendedName>
</protein>
<dbReference type="EMBL" id="NHOQ01000034">
    <property type="protein sequence ID" value="PWA33721.1"/>
    <property type="molecule type" value="Genomic_DNA"/>
</dbReference>
<accession>A0A315WCY7</accession>
<evidence type="ECO:0000313" key="6">
    <source>
        <dbReference type="Proteomes" id="UP000250572"/>
    </source>
</evidence>
<dbReference type="PANTHER" id="PTHR23311:SF5">
    <property type="entry name" value="CENTROSOMAL PROTEIN OF 72 KDA"/>
    <property type="match status" value="1"/>
</dbReference>
<feature type="region of interest" description="Disordered" evidence="4">
    <location>
        <begin position="229"/>
        <end position="260"/>
    </location>
</feature>
<evidence type="ECO:0008006" key="7">
    <source>
        <dbReference type="Google" id="ProtNLM"/>
    </source>
</evidence>
<dbReference type="InterPro" id="IPR032675">
    <property type="entry name" value="LRR_dom_sf"/>
</dbReference>
<dbReference type="PANTHER" id="PTHR23311">
    <property type="entry name" value="HEAT SHOCK REGULATED 2"/>
    <property type="match status" value="1"/>
</dbReference>
<dbReference type="STRING" id="33528.ENSGAFP00000009916"/>
<reference evidence="5 6" key="1">
    <citation type="journal article" date="2018" name="G3 (Bethesda)">
        <title>A High-Quality Reference Genome for the Invasive Mosquitofish Gambusia affinis Using a Chicago Library.</title>
        <authorList>
            <person name="Hoffberg S.L."/>
            <person name="Troendle N.J."/>
            <person name="Glenn T.C."/>
            <person name="Mahmud O."/>
            <person name="Louha S."/>
            <person name="Chalopin D."/>
            <person name="Bennetzen J.L."/>
            <person name="Mauricio R."/>
        </authorList>
    </citation>
    <scope>NUCLEOTIDE SEQUENCE [LARGE SCALE GENOMIC DNA]</scope>
    <source>
        <strain evidence="5">NE01/NJP1002.9</strain>
        <tissue evidence="5">Muscle</tissue>
    </source>
</reference>
<feature type="region of interest" description="Disordered" evidence="4">
    <location>
        <begin position="335"/>
        <end position="362"/>
    </location>
</feature>